<protein>
    <submittedName>
        <fullName evidence="3">Lactoylglutathione lyase</fullName>
    </submittedName>
</protein>
<sequence length="175" mass="19172">MAGHLPAELAVRKNATVSAGHFHETLPGAKSTQSLLYIRRRGRMITKVHHINILVRDLQLAVSRYQAAFAIEHFEYGDLPERGVKTARFRAGESWIVLLEPIDAEGVPARHLAEHGEGLFLLSLGVDSMDKSRSHINSSGGGVIDASERLGLEGWKVLDLDPNTFSGAVLQLTED</sequence>
<keyword evidence="3" id="KW-0456">Lyase</keyword>
<dbReference type="Gene3D" id="3.10.180.10">
    <property type="entry name" value="2,3-Dihydroxybiphenyl 1,2-Dioxygenase, domain 1"/>
    <property type="match status" value="1"/>
</dbReference>
<evidence type="ECO:0000313" key="4">
    <source>
        <dbReference type="Proteomes" id="UP001143307"/>
    </source>
</evidence>
<evidence type="ECO:0000313" key="3">
    <source>
        <dbReference type="EMBL" id="MCX2975193.1"/>
    </source>
</evidence>
<dbReference type="PROSITE" id="PS51819">
    <property type="entry name" value="VOC"/>
    <property type="match status" value="1"/>
</dbReference>
<gene>
    <name evidence="3" type="ORF">EYC87_16540</name>
</gene>
<keyword evidence="1" id="KW-0479">Metal-binding</keyword>
<evidence type="ECO:0000259" key="2">
    <source>
        <dbReference type="PROSITE" id="PS51819"/>
    </source>
</evidence>
<feature type="domain" description="VOC" evidence="2">
    <location>
        <begin position="47"/>
        <end position="175"/>
    </location>
</feature>
<organism evidence="3 4">
    <name type="scientific">Candidatus Seongchinamella marina</name>
    <dbReference type="NCBI Taxonomy" id="2518990"/>
    <lineage>
        <taxon>Bacteria</taxon>
        <taxon>Pseudomonadati</taxon>
        <taxon>Pseudomonadota</taxon>
        <taxon>Gammaproteobacteria</taxon>
        <taxon>Cellvibrionales</taxon>
        <taxon>Halieaceae</taxon>
        <taxon>Seongchinamella</taxon>
    </lineage>
</organism>
<dbReference type="EMBL" id="SHNP01000006">
    <property type="protein sequence ID" value="MCX2975193.1"/>
    <property type="molecule type" value="Genomic_DNA"/>
</dbReference>
<dbReference type="SUPFAM" id="SSF54593">
    <property type="entry name" value="Glyoxalase/Bleomycin resistance protein/Dihydroxybiphenyl dioxygenase"/>
    <property type="match status" value="1"/>
</dbReference>
<accession>A0ABT3SYW3</accession>
<proteinExistence type="predicted"/>
<comment type="caution">
    <text evidence="3">The sequence shown here is derived from an EMBL/GenBank/DDBJ whole genome shotgun (WGS) entry which is preliminary data.</text>
</comment>
<dbReference type="PANTHER" id="PTHR43048">
    <property type="entry name" value="METHYLMALONYL-COA EPIMERASE"/>
    <property type="match status" value="1"/>
</dbReference>
<dbReference type="Pfam" id="PF13669">
    <property type="entry name" value="Glyoxalase_4"/>
    <property type="match status" value="1"/>
</dbReference>
<dbReference type="GO" id="GO:0016829">
    <property type="term" value="F:lyase activity"/>
    <property type="evidence" value="ECO:0007669"/>
    <property type="project" value="UniProtKB-KW"/>
</dbReference>
<dbReference type="InterPro" id="IPR037523">
    <property type="entry name" value="VOC_core"/>
</dbReference>
<keyword evidence="4" id="KW-1185">Reference proteome</keyword>
<dbReference type="InterPro" id="IPR051785">
    <property type="entry name" value="MMCE/EMCE_epimerase"/>
</dbReference>
<name>A0ABT3SYW3_9GAMM</name>
<dbReference type="InterPro" id="IPR029068">
    <property type="entry name" value="Glyas_Bleomycin-R_OHBP_Dase"/>
</dbReference>
<dbReference type="PANTHER" id="PTHR43048:SF3">
    <property type="entry name" value="METHYLMALONYL-COA EPIMERASE, MITOCHONDRIAL"/>
    <property type="match status" value="1"/>
</dbReference>
<evidence type="ECO:0000256" key="1">
    <source>
        <dbReference type="ARBA" id="ARBA00022723"/>
    </source>
</evidence>
<dbReference type="Proteomes" id="UP001143307">
    <property type="component" value="Unassembled WGS sequence"/>
</dbReference>
<reference evidence="3" key="1">
    <citation type="submission" date="2019-02" db="EMBL/GenBank/DDBJ databases">
        <authorList>
            <person name="Li S.-H."/>
        </authorList>
    </citation>
    <scope>NUCLEOTIDE SEQUENCE</scope>
    <source>
        <strain evidence="3">IMCC8485</strain>
    </source>
</reference>